<reference evidence="2" key="2">
    <citation type="submission" date="2010-05" db="EMBL/GenBank/DDBJ databases">
        <title>The Genome Sequence of Magnaporthe poae strain ATCC 64411.</title>
        <authorList>
            <consortium name="The Broad Institute Genome Sequencing Platform"/>
            <consortium name="Broad Institute Genome Sequencing Center for Infectious Disease"/>
            <person name="Ma L.-J."/>
            <person name="Dead R."/>
            <person name="Young S."/>
            <person name="Zeng Q."/>
            <person name="Koehrsen M."/>
            <person name="Alvarado L."/>
            <person name="Berlin A."/>
            <person name="Chapman S.B."/>
            <person name="Chen Z."/>
            <person name="Freedman E."/>
            <person name="Gellesch M."/>
            <person name="Goldberg J."/>
            <person name="Griggs A."/>
            <person name="Gujja S."/>
            <person name="Heilman E.R."/>
            <person name="Heiman D."/>
            <person name="Hepburn T."/>
            <person name="Howarth C."/>
            <person name="Jen D."/>
            <person name="Larson L."/>
            <person name="Mehta T."/>
            <person name="Neiman D."/>
            <person name="Pearson M."/>
            <person name="Roberts A."/>
            <person name="Saif S."/>
            <person name="Shea T."/>
            <person name="Shenoy N."/>
            <person name="Sisk P."/>
            <person name="Stolte C."/>
            <person name="Sykes S."/>
            <person name="Walk T."/>
            <person name="White J."/>
            <person name="Yandava C."/>
            <person name="Haas B."/>
            <person name="Nusbaum C."/>
            <person name="Birren B."/>
        </authorList>
    </citation>
    <scope>NUCLEOTIDE SEQUENCE</scope>
    <source>
        <strain evidence="2">ATCC 64411</strain>
    </source>
</reference>
<sequence length="165" mass="15958">MVGVVTGLAVAVAPVLGAVGAGTATSAAVAASGAAALEGAGVGATVVALGEGACVGVGAIGGGSSAGIAFASLLGPIGWAIVGCDENDDQNGDGGYTWDCWKPVVRDTSTQPSCGMSLRCLAAHPNVESMSLDQGGLLVGNVFGERFRLTPVSVEGTLAFHASIL</sequence>
<evidence type="ECO:0000313" key="3">
    <source>
        <dbReference type="EnsemblFungi" id="MAPG_09257T0"/>
    </source>
</evidence>
<reference evidence="3" key="5">
    <citation type="submission" date="2015-06" db="UniProtKB">
        <authorList>
            <consortium name="EnsemblFungi"/>
        </authorList>
    </citation>
    <scope>IDENTIFICATION</scope>
    <source>
        <strain evidence="3">ATCC 64411</strain>
    </source>
</reference>
<keyword evidence="4" id="KW-1185">Reference proteome</keyword>
<evidence type="ECO:0000313" key="4">
    <source>
        <dbReference type="Proteomes" id="UP000011715"/>
    </source>
</evidence>
<dbReference type="OMA" id="TWDCWKP"/>
<dbReference type="eggNOG" id="ENOG502SVYI">
    <property type="taxonomic scope" value="Eukaryota"/>
</dbReference>
<evidence type="ECO:0000256" key="1">
    <source>
        <dbReference type="SAM" id="SignalP"/>
    </source>
</evidence>
<evidence type="ECO:0000313" key="2">
    <source>
        <dbReference type="EMBL" id="KLU90293.1"/>
    </source>
</evidence>
<dbReference type="EMBL" id="GL876974">
    <property type="protein sequence ID" value="KLU90293.1"/>
    <property type="molecule type" value="Genomic_DNA"/>
</dbReference>
<name>A0A0C4E9H2_MAGP6</name>
<dbReference type="OrthoDB" id="3553439at2759"/>
<dbReference type="EnsemblFungi" id="MAPG_09257T0">
    <property type="protein sequence ID" value="MAPG_09257T0"/>
    <property type="gene ID" value="MAPG_09257"/>
</dbReference>
<dbReference type="VEuPathDB" id="FungiDB:MAPG_09257"/>
<keyword evidence="1" id="KW-0732">Signal</keyword>
<reference evidence="3" key="4">
    <citation type="journal article" date="2015" name="G3 (Bethesda)">
        <title>Genome sequences of three phytopathogenic species of the Magnaporthaceae family of fungi.</title>
        <authorList>
            <person name="Okagaki L.H."/>
            <person name="Nunes C.C."/>
            <person name="Sailsbery J."/>
            <person name="Clay B."/>
            <person name="Brown D."/>
            <person name="John T."/>
            <person name="Oh Y."/>
            <person name="Young N."/>
            <person name="Fitzgerald M."/>
            <person name="Haas B.J."/>
            <person name="Zeng Q."/>
            <person name="Young S."/>
            <person name="Adiconis X."/>
            <person name="Fan L."/>
            <person name="Levin J.Z."/>
            <person name="Mitchell T.K."/>
            <person name="Okubara P.A."/>
            <person name="Farman M.L."/>
            <person name="Kohn L.M."/>
            <person name="Birren B."/>
            <person name="Ma L.-J."/>
            <person name="Dean R.A."/>
        </authorList>
    </citation>
    <scope>NUCLEOTIDE SEQUENCE</scope>
    <source>
        <strain evidence="3">ATCC 64411 / 73-15</strain>
    </source>
</reference>
<gene>
    <name evidence="2" type="ORF">MAPG_09257</name>
</gene>
<proteinExistence type="predicted"/>
<dbReference type="Proteomes" id="UP000011715">
    <property type="component" value="Unassembled WGS sequence"/>
</dbReference>
<feature type="chain" id="PRO_5009385835" evidence="1">
    <location>
        <begin position="18"/>
        <end position="165"/>
    </location>
</feature>
<reference evidence="2" key="3">
    <citation type="submission" date="2011-03" db="EMBL/GenBank/DDBJ databases">
        <title>Annotation of Magnaporthe poae ATCC 64411.</title>
        <authorList>
            <person name="Ma L.-J."/>
            <person name="Dead R."/>
            <person name="Young S.K."/>
            <person name="Zeng Q."/>
            <person name="Gargeya S."/>
            <person name="Fitzgerald M."/>
            <person name="Haas B."/>
            <person name="Abouelleil A."/>
            <person name="Alvarado L."/>
            <person name="Arachchi H.M."/>
            <person name="Berlin A."/>
            <person name="Brown A."/>
            <person name="Chapman S.B."/>
            <person name="Chen Z."/>
            <person name="Dunbar C."/>
            <person name="Freedman E."/>
            <person name="Gearin G."/>
            <person name="Gellesch M."/>
            <person name="Goldberg J."/>
            <person name="Griggs A."/>
            <person name="Gujja S."/>
            <person name="Heiman D."/>
            <person name="Howarth C."/>
            <person name="Larson L."/>
            <person name="Lui A."/>
            <person name="MacDonald P.J.P."/>
            <person name="Mehta T."/>
            <person name="Montmayeur A."/>
            <person name="Murphy C."/>
            <person name="Neiman D."/>
            <person name="Pearson M."/>
            <person name="Priest M."/>
            <person name="Roberts A."/>
            <person name="Saif S."/>
            <person name="Shea T."/>
            <person name="Shenoy N."/>
            <person name="Sisk P."/>
            <person name="Stolte C."/>
            <person name="Sykes S."/>
            <person name="Yandava C."/>
            <person name="Wortman J."/>
            <person name="Nusbaum C."/>
            <person name="Birren B."/>
        </authorList>
    </citation>
    <scope>NUCLEOTIDE SEQUENCE</scope>
    <source>
        <strain evidence="2">ATCC 64411</strain>
    </source>
</reference>
<feature type="signal peptide" evidence="1">
    <location>
        <begin position="1"/>
        <end position="17"/>
    </location>
</feature>
<accession>A0A0C4E9H2</accession>
<dbReference type="EMBL" id="ADBL01002264">
    <property type="status" value="NOT_ANNOTATED_CDS"/>
    <property type="molecule type" value="Genomic_DNA"/>
</dbReference>
<reference evidence="4" key="1">
    <citation type="submission" date="2010-05" db="EMBL/GenBank/DDBJ databases">
        <title>The genome sequence of Magnaporthe poae strain ATCC 64411.</title>
        <authorList>
            <person name="Ma L.-J."/>
            <person name="Dead R."/>
            <person name="Young S."/>
            <person name="Zeng Q."/>
            <person name="Koehrsen M."/>
            <person name="Alvarado L."/>
            <person name="Berlin A."/>
            <person name="Chapman S.B."/>
            <person name="Chen Z."/>
            <person name="Freedman E."/>
            <person name="Gellesch M."/>
            <person name="Goldberg J."/>
            <person name="Griggs A."/>
            <person name="Gujja S."/>
            <person name="Heilman E.R."/>
            <person name="Heiman D."/>
            <person name="Hepburn T."/>
            <person name="Howarth C."/>
            <person name="Jen D."/>
            <person name="Larson L."/>
            <person name="Mehta T."/>
            <person name="Neiman D."/>
            <person name="Pearson M."/>
            <person name="Roberts A."/>
            <person name="Saif S."/>
            <person name="Shea T."/>
            <person name="Shenoy N."/>
            <person name="Sisk P."/>
            <person name="Stolte C."/>
            <person name="Sykes S."/>
            <person name="Walk T."/>
            <person name="White J."/>
            <person name="Yandava C."/>
            <person name="Haas B."/>
            <person name="Nusbaum C."/>
            <person name="Birren B."/>
        </authorList>
    </citation>
    <scope>NUCLEOTIDE SEQUENCE [LARGE SCALE GENOMIC DNA]</scope>
    <source>
        <strain evidence="4">ATCC 64411 / 73-15</strain>
    </source>
</reference>
<organism evidence="3 4">
    <name type="scientific">Magnaporthiopsis poae (strain ATCC 64411 / 73-15)</name>
    <name type="common">Kentucky bluegrass fungus</name>
    <name type="synonym">Magnaporthe poae</name>
    <dbReference type="NCBI Taxonomy" id="644358"/>
    <lineage>
        <taxon>Eukaryota</taxon>
        <taxon>Fungi</taxon>
        <taxon>Dikarya</taxon>
        <taxon>Ascomycota</taxon>
        <taxon>Pezizomycotina</taxon>
        <taxon>Sordariomycetes</taxon>
        <taxon>Sordariomycetidae</taxon>
        <taxon>Magnaporthales</taxon>
        <taxon>Magnaporthaceae</taxon>
        <taxon>Magnaporthiopsis</taxon>
    </lineage>
</organism>
<dbReference type="AlphaFoldDB" id="A0A0C4E9H2"/>
<protein>
    <submittedName>
        <fullName evidence="2 3">Uncharacterized protein</fullName>
    </submittedName>
</protein>